<reference evidence="2 3" key="1">
    <citation type="submission" date="2014-05" db="EMBL/GenBank/DDBJ databases">
        <authorList>
            <person name="Daugherty S.C."/>
            <person name="Tallon L.J."/>
            <person name="Sadzewicz L."/>
            <person name="Kilian M."/>
            <person name="Tettelin H."/>
        </authorList>
    </citation>
    <scope>NUCLEOTIDE SEQUENCE [LARGE SCALE GENOMIC DNA]</scope>
    <source>
        <strain evidence="2 3">SK578</strain>
    </source>
</reference>
<organism evidence="2 3">
    <name type="scientific">Streptococcus mitis</name>
    <dbReference type="NCBI Taxonomy" id="28037"/>
    <lineage>
        <taxon>Bacteria</taxon>
        <taxon>Bacillati</taxon>
        <taxon>Bacillota</taxon>
        <taxon>Bacilli</taxon>
        <taxon>Lactobacillales</taxon>
        <taxon>Streptococcaceae</taxon>
        <taxon>Streptococcus</taxon>
        <taxon>Streptococcus mitis group</taxon>
    </lineage>
</organism>
<keyword evidence="1" id="KW-0812">Transmembrane</keyword>
<dbReference type="EMBL" id="JPFY01000008">
    <property type="protein sequence ID" value="KEQ48769.1"/>
    <property type="molecule type" value="Genomic_DNA"/>
</dbReference>
<evidence type="ECO:0000313" key="2">
    <source>
        <dbReference type="EMBL" id="KEQ48769.1"/>
    </source>
</evidence>
<sequence>MFISLEAGISCLFSCRIGVLKIIFSFSVFTFHLKRKVRND</sequence>
<evidence type="ECO:0000256" key="1">
    <source>
        <dbReference type="SAM" id="Phobius"/>
    </source>
</evidence>
<gene>
    <name evidence="2" type="ORF">SK578_0149</name>
</gene>
<keyword evidence="1" id="KW-0472">Membrane</keyword>
<keyword evidence="1" id="KW-1133">Transmembrane helix</keyword>
<accession>A0A081R0P6</accession>
<protein>
    <submittedName>
        <fullName evidence="2">Uncharacterized protein</fullName>
    </submittedName>
</protein>
<evidence type="ECO:0000313" key="3">
    <source>
        <dbReference type="Proteomes" id="UP000028089"/>
    </source>
</evidence>
<dbReference type="Proteomes" id="UP000028089">
    <property type="component" value="Unassembled WGS sequence"/>
</dbReference>
<proteinExistence type="predicted"/>
<name>A0A081R0P6_STRMT</name>
<comment type="caution">
    <text evidence="2">The sequence shown here is derived from an EMBL/GenBank/DDBJ whole genome shotgun (WGS) entry which is preliminary data.</text>
</comment>
<dbReference type="PATRIC" id="fig|28037.93.peg.170"/>
<dbReference type="AlphaFoldDB" id="A0A081R0P6"/>
<feature type="transmembrane region" description="Helical" evidence="1">
    <location>
        <begin position="6"/>
        <end position="31"/>
    </location>
</feature>